<feature type="domain" description="Pyridoxamine 5'-phosphate oxidase N-terminal" evidence="1">
    <location>
        <begin position="13"/>
        <end position="131"/>
    </location>
</feature>
<dbReference type="InterPro" id="IPR011576">
    <property type="entry name" value="Pyridox_Oxase_N"/>
</dbReference>
<comment type="caution">
    <text evidence="2">The sequence shown here is derived from an EMBL/GenBank/DDBJ whole genome shotgun (WGS) entry which is preliminary data.</text>
</comment>
<name>A0A0R3K3A8_CALMK</name>
<keyword evidence="3" id="KW-1185">Reference proteome</keyword>
<gene>
    <name evidence="2" type="ORF">ABG79_00848</name>
</gene>
<dbReference type="InterPro" id="IPR012349">
    <property type="entry name" value="Split_barrel_FMN-bd"/>
</dbReference>
<dbReference type="Proteomes" id="UP000052015">
    <property type="component" value="Unassembled WGS sequence"/>
</dbReference>
<dbReference type="STRING" id="908809.ABG79_00848"/>
<reference evidence="2 3" key="1">
    <citation type="submission" date="2015-09" db="EMBL/GenBank/DDBJ databases">
        <title>Draft genome sequence of a Caloramator mitchellensis, a moderate thermophile from the Great Artesian Basin of Australia.</title>
        <authorList>
            <person name="Patel B.K."/>
        </authorList>
    </citation>
    <scope>NUCLEOTIDE SEQUENCE [LARGE SCALE GENOMIC DNA]</scope>
    <source>
        <strain evidence="2 3">VF08</strain>
    </source>
</reference>
<evidence type="ECO:0000313" key="2">
    <source>
        <dbReference type="EMBL" id="KRQ87509.1"/>
    </source>
</evidence>
<dbReference type="RefSeq" id="WP_057977431.1">
    <property type="nucleotide sequence ID" value="NZ_LKHP01000003.1"/>
</dbReference>
<dbReference type="Gene3D" id="2.30.110.10">
    <property type="entry name" value="Electron Transport, Fmn-binding Protein, Chain A"/>
    <property type="match status" value="1"/>
</dbReference>
<dbReference type="OrthoDB" id="3255142at2"/>
<dbReference type="EMBL" id="LKHP01000003">
    <property type="protein sequence ID" value="KRQ87509.1"/>
    <property type="molecule type" value="Genomic_DNA"/>
</dbReference>
<dbReference type="SUPFAM" id="SSF50475">
    <property type="entry name" value="FMN-binding split barrel"/>
    <property type="match status" value="1"/>
</dbReference>
<proteinExistence type="predicted"/>
<sequence>MNNVLSREELQNSVKNFLKEHIQGSLATVLDGVPRSSPVLYFFSDDFNIYIVSAGGEKFKAIEKNNNVCLLVNTEYLDFRRIKGVQIFGKAQIGEVNSNLYEEGKRVIENNNFKLRGDEKIIKIVPDEIIYLDSTKTGDRTKQILKMNE</sequence>
<protein>
    <submittedName>
        <fullName evidence="2">Pyridoxamine 5'-phosphate oxidase</fullName>
    </submittedName>
</protein>
<dbReference type="Pfam" id="PF01243">
    <property type="entry name" value="PNPOx_N"/>
    <property type="match status" value="1"/>
</dbReference>
<evidence type="ECO:0000259" key="1">
    <source>
        <dbReference type="Pfam" id="PF01243"/>
    </source>
</evidence>
<evidence type="ECO:0000313" key="3">
    <source>
        <dbReference type="Proteomes" id="UP000052015"/>
    </source>
</evidence>
<dbReference type="AlphaFoldDB" id="A0A0R3K3A8"/>
<organism evidence="2 3">
    <name type="scientific">Caloramator mitchellensis</name>
    <dbReference type="NCBI Taxonomy" id="908809"/>
    <lineage>
        <taxon>Bacteria</taxon>
        <taxon>Bacillati</taxon>
        <taxon>Bacillota</taxon>
        <taxon>Clostridia</taxon>
        <taxon>Eubacteriales</taxon>
        <taxon>Clostridiaceae</taxon>
        <taxon>Caloramator</taxon>
    </lineage>
</organism>
<accession>A0A0R3K3A8</accession>